<protein>
    <submittedName>
        <fullName evidence="1">Uncharacterized protein</fullName>
    </submittedName>
</protein>
<accession>A0A2P9HDR2</accession>
<dbReference type="Proteomes" id="UP000246073">
    <property type="component" value="Unassembled WGS sequence"/>
</dbReference>
<sequence length="37" mass="4178">MSCFVVQKAKVIGAKSIRPMNNFIKYQCEIGIGYALR</sequence>
<gene>
    <name evidence="1" type="ORF">OHAE_5020</name>
</gene>
<organism evidence="1 2">
    <name type="scientific">Ochrobactrum soli</name>
    <dbReference type="NCBI Taxonomy" id="2448455"/>
    <lineage>
        <taxon>Bacteria</taxon>
        <taxon>Pseudomonadati</taxon>
        <taxon>Pseudomonadota</taxon>
        <taxon>Alphaproteobacteria</taxon>
        <taxon>Hyphomicrobiales</taxon>
        <taxon>Brucellaceae</taxon>
        <taxon>Brucella/Ochrobactrum group</taxon>
        <taxon>Ochrobactrum</taxon>
    </lineage>
</organism>
<evidence type="ECO:0000313" key="1">
    <source>
        <dbReference type="EMBL" id="SPL62228.1"/>
    </source>
</evidence>
<proteinExistence type="predicted"/>
<dbReference type="EMBL" id="OOFM01000001">
    <property type="protein sequence ID" value="SPL62228.1"/>
    <property type="molecule type" value="Genomic_DNA"/>
</dbReference>
<name>A0A2P9HDR2_9HYPH</name>
<dbReference type="AlphaFoldDB" id="A0A2P9HDR2"/>
<reference evidence="2" key="1">
    <citation type="submission" date="2017-12" db="EMBL/GenBank/DDBJ databases">
        <authorList>
            <person name="Diaz M."/>
        </authorList>
    </citation>
    <scope>NUCLEOTIDE SEQUENCE [LARGE SCALE GENOMIC DNA]</scope>
    <source>
        <strain evidence="2">FI11154</strain>
    </source>
</reference>
<evidence type="ECO:0000313" key="2">
    <source>
        <dbReference type="Proteomes" id="UP000246073"/>
    </source>
</evidence>